<evidence type="ECO:0000259" key="2">
    <source>
        <dbReference type="PROSITE" id="PS51671"/>
    </source>
</evidence>
<sequence length="260" mass="28160">MSAVATLAATRAPLMARARRAPAARRAFTTRATATESGSKKDEIVGMPVVLIDNRSDPLATVVSVQFSDVLGQLLDTVESLKALGLNVSRAEVTGDENPNKFYVTDAATSEKVVKSEQIENIRMAIINNMLYYHPESKQYFEGGTVDMPGNRDVDANPLGARPRGKVATKVTISAMGEARSRLIVETADRPGLLVDIVRTLKDLSLNVVSAEIDTIGPKASDTVYLTYRGAALNSSMNELVVNALTYYLSKKEVETDESY</sequence>
<dbReference type="InterPro" id="IPR040217">
    <property type="entry name" value="ACR1-12"/>
</dbReference>
<dbReference type="InterPro" id="IPR045865">
    <property type="entry name" value="ACT-like_dom_sf"/>
</dbReference>
<proteinExistence type="predicted"/>
<organism evidence="3">
    <name type="scientific">Micromonas pusilla</name>
    <name type="common">Picoplanktonic green alga</name>
    <name type="synonym">Chromulina pusilla</name>
    <dbReference type="NCBI Taxonomy" id="38833"/>
    <lineage>
        <taxon>Eukaryota</taxon>
        <taxon>Viridiplantae</taxon>
        <taxon>Chlorophyta</taxon>
        <taxon>Mamiellophyceae</taxon>
        <taxon>Mamiellales</taxon>
        <taxon>Mamiellaceae</taxon>
        <taxon>Micromonas</taxon>
    </lineage>
</organism>
<dbReference type="EMBL" id="HBEV01015780">
    <property type="protein sequence ID" value="CAD8594897.1"/>
    <property type="molecule type" value="Transcribed_RNA"/>
</dbReference>
<dbReference type="PANTHER" id="PTHR31096:SF60">
    <property type="entry name" value="ACT DOMAIN-CONTAINING PROTEIN ACR12"/>
    <property type="match status" value="1"/>
</dbReference>
<evidence type="ECO:0000313" key="3">
    <source>
        <dbReference type="EMBL" id="CAD8594897.1"/>
    </source>
</evidence>
<reference evidence="3" key="1">
    <citation type="submission" date="2021-01" db="EMBL/GenBank/DDBJ databases">
        <authorList>
            <person name="Corre E."/>
            <person name="Pelletier E."/>
            <person name="Niang G."/>
            <person name="Scheremetjew M."/>
            <person name="Finn R."/>
            <person name="Kale V."/>
            <person name="Holt S."/>
            <person name="Cochrane G."/>
            <person name="Meng A."/>
            <person name="Brown T."/>
            <person name="Cohen L."/>
        </authorList>
    </citation>
    <scope>NUCLEOTIDE SEQUENCE</scope>
    <source>
        <strain evidence="3">CCMP494</strain>
    </source>
</reference>
<name>A0A7S0KWL1_MICPS</name>
<gene>
    <name evidence="3" type="ORF">MSP1404_LOCUS12302</name>
</gene>
<dbReference type="InterPro" id="IPR002912">
    <property type="entry name" value="ACT_dom"/>
</dbReference>
<feature type="domain" description="ACT" evidence="2">
    <location>
        <begin position="182"/>
        <end position="259"/>
    </location>
</feature>
<keyword evidence="1" id="KW-0677">Repeat</keyword>
<dbReference type="GO" id="GO:0009570">
    <property type="term" value="C:chloroplast stroma"/>
    <property type="evidence" value="ECO:0007669"/>
    <property type="project" value="TreeGrafter"/>
</dbReference>
<dbReference type="GO" id="GO:0009535">
    <property type="term" value="C:chloroplast thylakoid membrane"/>
    <property type="evidence" value="ECO:0007669"/>
    <property type="project" value="TreeGrafter"/>
</dbReference>
<dbReference type="PROSITE" id="PS51671">
    <property type="entry name" value="ACT"/>
    <property type="match status" value="1"/>
</dbReference>
<dbReference type="Pfam" id="PF01842">
    <property type="entry name" value="ACT"/>
    <property type="match status" value="1"/>
</dbReference>
<evidence type="ECO:0000256" key="1">
    <source>
        <dbReference type="ARBA" id="ARBA00022737"/>
    </source>
</evidence>
<dbReference type="AlphaFoldDB" id="A0A7S0KWL1"/>
<dbReference type="SUPFAM" id="SSF55021">
    <property type="entry name" value="ACT-like"/>
    <property type="match status" value="1"/>
</dbReference>
<protein>
    <recommendedName>
        <fullName evidence="2">ACT domain-containing protein</fullName>
    </recommendedName>
</protein>
<accession>A0A7S0KWL1</accession>
<dbReference type="PANTHER" id="PTHR31096">
    <property type="entry name" value="ACT DOMAIN-CONTAINING PROTEIN ACR4-RELATED"/>
    <property type="match status" value="1"/>
</dbReference>